<reference evidence="2" key="1">
    <citation type="submission" date="2025-08" db="UniProtKB">
        <authorList>
            <consortium name="Ensembl"/>
        </authorList>
    </citation>
    <scope>IDENTIFICATION</scope>
</reference>
<reference evidence="2" key="2">
    <citation type="submission" date="2025-09" db="UniProtKB">
        <authorList>
            <consortium name="Ensembl"/>
        </authorList>
    </citation>
    <scope>IDENTIFICATION</scope>
</reference>
<evidence type="ECO:0008006" key="4">
    <source>
        <dbReference type="Google" id="ProtNLM"/>
    </source>
</evidence>
<dbReference type="Proteomes" id="UP000261380">
    <property type="component" value="Unplaced"/>
</dbReference>
<organism evidence="2 3">
    <name type="scientific">Xiphophorus couchianus</name>
    <name type="common">Monterrey platyfish</name>
    <dbReference type="NCBI Taxonomy" id="32473"/>
    <lineage>
        <taxon>Eukaryota</taxon>
        <taxon>Metazoa</taxon>
        <taxon>Chordata</taxon>
        <taxon>Craniata</taxon>
        <taxon>Vertebrata</taxon>
        <taxon>Euteleostomi</taxon>
        <taxon>Actinopterygii</taxon>
        <taxon>Neopterygii</taxon>
        <taxon>Teleostei</taxon>
        <taxon>Neoteleostei</taxon>
        <taxon>Acanthomorphata</taxon>
        <taxon>Ovalentaria</taxon>
        <taxon>Atherinomorphae</taxon>
        <taxon>Cyprinodontiformes</taxon>
        <taxon>Poeciliidae</taxon>
        <taxon>Poeciliinae</taxon>
        <taxon>Xiphophorus</taxon>
    </lineage>
</organism>
<name>A0A3B5L535_9TELE</name>
<evidence type="ECO:0000256" key="1">
    <source>
        <dbReference type="SAM" id="SignalP"/>
    </source>
</evidence>
<keyword evidence="1" id="KW-0732">Signal</keyword>
<accession>A0A3B5L535</accession>
<evidence type="ECO:0000313" key="3">
    <source>
        <dbReference type="Proteomes" id="UP000261380"/>
    </source>
</evidence>
<feature type="chain" id="PRO_5017334615" description="Secreted protein" evidence="1">
    <location>
        <begin position="22"/>
        <end position="138"/>
    </location>
</feature>
<feature type="signal peptide" evidence="1">
    <location>
        <begin position="1"/>
        <end position="21"/>
    </location>
</feature>
<dbReference type="Ensembl" id="ENSXCOT00000007519.1">
    <property type="protein sequence ID" value="ENSXCOP00000007423.1"/>
    <property type="gene ID" value="ENSXCOG00000005725.1"/>
</dbReference>
<keyword evidence="3" id="KW-1185">Reference proteome</keyword>
<sequence>MAPFSVIDLLVAGLELCFSRAHIDQQVQIPVQQLHSKVIGLQFPPGLLLFGPLRTSVAEQQQSAGLGGAEVEGDGARLLGVPLWQRDESFGSFKRDGVESRHVLAAEYQVAVQRDLRVAVDGQPGELQLEVVVLVHHL</sequence>
<proteinExistence type="predicted"/>
<evidence type="ECO:0000313" key="2">
    <source>
        <dbReference type="Ensembl" id="ENSXCOP00000007423.1"/>
    </source>
</evidence>
<dbReference type="AlphaFoldDB" id="A0A3B5L535"/>
<protein>
    <recommendedName>
        <fullName evidence="4">Secreted protein</fullName>
    </recommendedName>
</protein>
<dbReference type="GeneTree" id="ENSGT01030000234819"/>